<keyword evidence="4" id="KW-1185">Reference proteome</keyword>
<dbReference type="SMART" id="SM00060">
    <property type="entry name" value="FN3"/>
    <property type="match status" value="1"/>
</dbReference>
<dbReference type="Gene3D" id="2.60.40.10">
    <property type="entry name" value="Immunoglobulins"/>
    <property type="match status" value="2"/>
</dbReference>
<dbReference type="AlphaFoldDB" id="A0A927BB24"/>
<proteinExistence type="predicted"/>
<organism evidence="3 4">
    <name type="scientific">Hymenobacter montanus</name>
    <dbReference type="NCBI Taxonomy" id="2771359"/>
    <lineage>
        <taxon>Bacteria</taxon>
        <taxon>Pseudomonadati</taxon>
        <taxon>Bacteroidota</taxon>
        <taxon>Cytophagia</taxon>
        <taxon>Cytophagales</taxon>
        <taxon>Hymenobacteraceae</taxon>
        <taxon>Hymenobacter</taxon>
    </lineage>
</organism>
<feature type="chain" id="PRO_5038101061" evidence="1">
    <location>
        <begin position="35"/>
        <end position="812"/>
    </location>
</feature>
<dbReference type="NCBIfam" id="TIGR04183">
    <property type="entry name" value="Por_Secre_tail"/>
    <property type="match status" value="1"/>
</dbReference>
<feature type="signal peptide" evidence="1">
    <location>
        <begin position="1"/>
        <end position="34"/>
    </location>
</feature>
<evidence type="ECO:0000313" key="4">
    <source>
        <dbReference type="Proteomes" id="UP000612233"/>
    </source>
</evidence>
<keyword evidence="1" id="KW-0732">Signal</keyword>
<dbReference type="CDD" id="cd00063">
    <property type="entry name" value="FN3"/>
    <property type="match status" value="1"/>
</dbReference>
<evidence type="ECO:0000259" key="2">
    <source>
        <dbReference type="PROSITE" id="PS50853"/>
    </source>
</evidence>
<dbReference type="EMBL" id="JACXAD010000002">
    <property type="protein sequence ID" value="MBD2766832.1"/>
    <property type="molecule type" value="Genomic_DNA"/>
</dbReference>
<comment type="caution">
    <text evidence="3">The sequence shown here is derived from an EMBL/GenBank/DDBJ whole genome shotgun (WGS) entry which is preliminary data.</text>
</comment>
<protein>
    <submittedName>
        <fullName evidence="3">T9SS type A sorting domain-containing protein</fullName>
    </submittedName>
</protein>
<dbReference type="InterPro" id="IPR036116">
    <property type="entry name" value="FN3_sf"/>
</dbReference>
<dbReference type="InterPro" id="IPR013783">
    <property type="entry name" value="Ig-like_fold"/>
</dbReference>
<dbReference type="PROSITE" id="PS50853">
    <property type="entry name" value="FN3"/>
    <property type="match status" value="1"/>
</dbReference>
<dbReference type="Proteomes" id="UP000612233">
    <property type="component" value="Unassembled WGS sequence"/>
</dbReference>
<dbReference type="InterPro" id="IPR003961">
    <property type="entry name" value="FN3_dom"/>
</dbReference>
<name>A0A927BB24_9BACT</name>
<dbReference type="Pfam" id="PF00041">
    <property type="entry name" value="fn3"/>
    <property type="match status" value="1"/>
</dbReference>
<accession>A0A927BB24</accession>
<dbReference type="RefSeq" id="WP_191003653.1">
    <property type="nucleotide sequence ID" value="NZ_JACXAD010000002.1"/>
</dbReference>
<feature type="domain" description="Fibronectin type-III" evidence="2">
    <location>
        <begin position="222"/>
        <end position="309"/>
    </location>
</feature>
<reference evidence="3" key="1">
    <citation type="submission" date="2020-09" db="EMBL/GenBank/DDBJ databases">
        <authorList>
            <person name="Kim M.K."/>
        </authorList>
    </citation>
    <scope>NUCLEOTIDE SEQUENCE</scope>
    <source>
        <strain evidence="3">BT664</strain>
    </source>
</reference>
<evidence type="ECO:0000256" key="1">
    <source>
        <dbReference type="SAM" id="SignalP"/>
    </source>
</evidence>
<dbReference type="Pfam" id="PF18962">
    <property type="entry name" value="Por_Secre_tail"/>
    <property type="match status" value="1"/>
</dbReference>
<gene>
    <name evidence="3" type="ORF">IC235_02870</name>
</gene>
<sequence>MKINFYALPLAISSQWRQLVVLVAGVLLAPAAAAQIQVPAGNPNAGTGRKPLATNFGYERSALIYTAAEIATSGTLTQLAFYLNGASLPGATPTKVYLKTVSNSAFAAPTTVAAEEAGATLVYNATIPAAAFTANTWITLPLTTPFAYDGIANLEVIVETNATGNGSEGGAAKIFRYSSTGASSRRAQFWESHNTPPAGMGVLNLLRPNIQLTGLTPLTCLPVTNLRMSGITSISAQVLFAPGAGNTSYTVTYTPVGGATTTVPAAASPVTLTGLTPQTTYTVTVAGNCTSNGVSPVSTIAFTTASPPPANDDCAAATVLTPAALCTPLITTNRGATASTGVPPPKSTEMGGCFLTGTLIINDVWYSIVVPASGGVTVTTSAVASSSLDDTGLILYTGTCGALTEVACNEDQSTTDFFASASVGGLTPGSTVYARVWSYGVTGQFGICAAPLPANDAAVRAIYALGRVPAGVSQVVQALVTNTGGLPLTNLPVRLNIIGGTVLTETKTVATLAPGASTTVSFTPYMSNDIGNNQLTVSVPADGVSTNNSQIYTQLVTTNTFSYANTTVPSQIVGFGATTTGAFVVRYTTPVARSLTGITAALADNNSVGQTVYGVVVSSTGAVVARTPDYVVTAADINQRKTFALATPLVLAAGDFYVGLVQTAASIGRPRYFPLSILPENPTRPGTYFAVAPFSAATGGTLVDASSSSSGVLIVEAETSMVLASTSAALSQAIDLFPNPSTGRATLAIREAKAVGPLRVEVTNLLGQVVHAAAVRDNAKNELDLSGLAAGVYVLRVQAGSAYSIRQLVLTK</sequence>
<evidence type="ECO:0000313" key="3">
    <source>
        <dbReference type="EMBL" id="MBD2766832.1"/>
    </source>
</evidence>
<dbReference type="SUPFAM" id="SSF49265">
    <property type="entry name" value="Fibronectin type III"/>
    <property type="match status" value="1"/>
</dbReference>
<dbReference type="InterPro" id="IPR026444">
    <property type="entry name" value="Secre_tail"/>
</dbReference>